<proteinExistence type="predicted"/>
<keyword evidence="2 3" id="KW-0802">TPR repeat</keyword>
<dbReference type="SMART" id="SM00028">
    <property type="entry name" value="TPR"/>
    <property type="match status" value="9"/>
</dbReference>
<evidence type="ECO:0000256" key="1">
    <source>
        <dbReference type="ARBA" id="ARBA00022737"/>
    </source>
</evidence>
<organism evidence="4">
    <name type="scientific">Aerophobetes bacterium</name>
    <dbReference type="NCBI Taxonomy" id="2030807"/>
    <lineage>
        <taxon>Bacteria</taxon>
        <taxon>Candidatus Aerophobota</taxon>
    </lineage>
</organism>
<name>A0A7V0MZN6_UNCAE</name>
<dbReference type="Pfam" id="PF12895">
    <property type="entry name" value="ANAPC3"/>
    <property type="match status" value="1"/>
</dbReference>
<dbReference type="InterPro" id="IPR019734">
    <property type="entry name" value="TPR_rpt"/>
</dbReference>
<accession>A0A7V0MZN6</accession>
<gene>
    <name evidence="4" type="ORF">ENG47_00185</name>
</gene>
<protein>
    <submittedName>
        <fullName evidence="4">Tetratricopeptide repeat protein</fullName>
    </submittedName>
</protein>
<dbReference type="InterPro" id="IPR051012">
    <property type="entry name" value="CellSynth/LPSAsmb/PSIAsmb"/>
</dbReference>
<dbReference type="Proteomes" id="UP000885660">
    <property type="component" value="Unassembled WGS sequence"/>
</dbReference>
<dbReference type="PANTHER" id="PTHR45586:SF1">
    <property type="entry name" value="LIPOPOLYSACCHARIDE ASSEMBLY PROTEIN B"/>
    <property type="match status" value="1"/>
</dbReference>
<dbReference type="Pfam" id="PF13432">
    <property type="entry name" value="TPR_16"/>
    <property type="match status" value="1"/>
</dbReference>
<dbReference type="EMBL" id="DRBC01000014">
    <property type="protein sequence ID" value="HDN84158.1"/>
    <property type="molecule type" value="Genomic_DNA"/>
</dbReference>
<dbReference type="Pfam" id="PF14559">
    <property type="entry name" value="TPR_19"/>
    <property type="match status" value="1"/>
</dbReference>
<reference evidence="4" key="1">
    <citation type="journal article" date="2020" name="mSystems">
        <title>Genome- and Community-Level Interaction Insights into Carbon Utilization and Element Cycling Functions of Hydrothermarchaeota in Hydrothermal Sediment.</title>
        <authorList>
            <person name="Zhou Z."/>
            <person name="Liu Y."/>
            <person name="Xu W."/>
            <person name="Pan J."/>
            <person name="Luo Z.H."/>
            <person name="Li M."/>
        </authorList>
    </citation>
    <scope>NUCLEOTIDE SEQUENCE [LARGE SCALE GENOMIC DNA]</scope>
    <source>
        <strain evidence="4">HyVt-219</strain>
    </source>
</reference>
<keyword evidence="1" id="KW-0677">Repeat</keyword>
<comment type="caution">
    <text evidence="4">The sequence shown here is derived from an EMBL/GenBank/DDBJ whole genome shotgun (WGS) entry which is preliminary data.</text>
</comment>
<dbReference type="SUPFAM" id="SSF48452">
    <property type="entry name" value="TPR-like"/>
    <property type="match status" value="2"/>
</dbReference>
<dbReference type="PROSITE" id="PS50005">
    <property type="entry name" value="TPR"/>
    <property type="match status" value="3"/>
</dbReference>
<dbReference type="InterPro" id="IPR011990">
    <property type="entry name" value="TPR-like_helical_dom_sf"/>
</dbReference>
<evidence type="ECO:0000313" key="4">
    <source>
        <dbReference type="EMBL" id="HDN84158.1"/>
    </source>
</evidence>
<feature type="repeat" description="TPR" evidence="3">
    <location>
        <begin position="135"/>
        <end position="168"/>
    </location>
</feature>
<sequence>MRKGFFLSFFIFLLLNNSLLCIVAQEQRLTVSAKEAEILAKVKDLSSTDLDAAIQFLKEKITPESSALLDFTLGNLYFQKEELKEAEDSYCKALKKFPQFIEARSNLAKVLLKRGEIDKALKEFSLLLKEGVKDTEILELMGYAFLSKGDAISAEACYKEVLLLSPENDNAYKGLAKCLFQQERYKEMIGIVKNFLKKNPMDKEMWFLLSNAYIAMGDYKKAIITLECTRRLKIINQDGLSTLGELYLTEGQPREALEVYQELMAMGKPPIPRLLRAVEGFIMLNRLEEAETLIQGIDTHKSSLLPAQENKLKRLKAKIAYLKGDYHQSLILYKEILKEEPLDGDALIALGDIYYKLSKFEEALIFYERAGRIKEKEVDALIRQAQVEVERENYKRAMELLKSAQSIKFQPYIERYIQQISHLIELTQ</sequence>
<dbReference type="PANTHER" id="PTHR45586">
    <property type="entry name" value="TPR REPEAT-CONTAINING PROTEIN PA4667"/>
    <property type="match status" value="1"/>
</dbReference>
<evidence type="ECO:0000256" key="3">
    <source>
        <dbReference type="PROSITE-ProRule" id="PRU00339"/>
    </source>
</evidence>
<feature type="repeat" description="TPR" evidence="3">
    <location>
        <begin position="67"/>
        <end position="100"/>
    </location>
</feature>
<dbReference type="Pfam" id="PF13176">
    <property type="entry name" value="TPR_7"/>
    <property type="match status" value="1"/>
</dbReference>
<feature type="repeat" description="TPR" evidence="3">
    <location>
        <begin position="344"/>
        <end position="377"/>
    </location>
</feature>
<evidence type="ECO:0000256" key="2">
    <source>
        <dbReference type="ARBA" id="ARBA00022803"/>
    </source>
</evidence>
<dbReference type="Gene3D" id="1.25.40.10">
    <property type="entry name" value="Tetratricopeptide repeat domain"/>
    <property type="match status" value="2"/>
</dbReference>
<dbReference type="AlphaFoldDB" id="A0A7V0MZN6"/>